<dbReference type="OrthoDB" id="9804983at2"/>
<organism evidence="8 9">
    <name type="scientific">Tateyamaria omphalii</name>
    <dbReference type="NCBI Taxonomy" id="299262"/>
    <lineage>
        <taxon>Bacteria</taxon>
        <taxon>Pseudomonadati</taxon>
        <taxon>Pseudomonadota</taxon>
        <taxon>Alphaproteobacteria</taxon>
        <taxon>Rhodobacterales</taxon>
        <taxon>Roseobacteraceae</taxon>
        <taxon>Tateyamaria</taxon>
    </lineage>
</organism>
<name>A0A1P8MY16_9RHOB</name>
<keyword evidence="2" id="KW-0808">Transferase</keyword>
<dbReference type="STRING" id="299262.BWR18_15765"/>
<dbReference type="SUPFAM" id="SSF48019">
    <property type="entry name" value="post-AAA+ oligomerization domain-like"/>
    <property type="match status" value="1"/>
</dbReference>
<dbReference type="Proteomes" id="UP000186336">
    <property type="component" value="Chromosome"/>
</dbReference>
<evidence type="ECO:0000256" key="2">
    <source>
        <dbReference type="ARBA" id="ARBA00022679"/>
    </source>
</evidence>
<dbReference type="AlphaFoldDB" id="A0A1P8MY16"/>
<dbReference type="RefSeq" id="WP_076629397.1">
    <property type="nucleotide sequence ID" value="NZ_CP019312.1"/>
</dbReference>
<dbReference type="GO" id="GO:0003677">
    <property type="term" value="F:DNA binding"/>
    <property type="evidence" value="ECO:0007669"/>
    <property type="project" value="InterPro"/>
</dbReference>
<sequence>MKLNTGQATAYFAKPDPDAAGLLIYGADGMRIALKRQQVVAALIGPQGEEEMRLTRIAAGDLRKEPALLLDAVKAMGFFPGPRVALVEDANENTGPIITDALSDWAPGDAQIVVTAGTLKPTSKLRKAFEAHAKAYAAGIYDTPPTRDEIERDLTAAGITYPPQEAMHLLMDLARQLEPGDFRQTLEKVGLYKLNDPAPLSAADITACAPASIEADVDDVLLVVGDGNAAAIGPVMQRLQAQGVNAVALCIGAMRHFRSLHRAASDTSGRPQIWGPNRDKMLAQARNWGAPKLELALTELTDTDLKLRSAGQNAPALALVERCFIRLAMLARR</sequence>
<dbReference type="NCBIfam" id="TIGR01128">
    <property type="entry name" value="holA"/>
    <property type="match status" value="1"/>
</dbReference>
<dbReference type="InterPro" id="IPR027417">
    <property type="entry name" value="P-loop_NTPase"/>
</dbReference>
<evidence type="ECO:0000256" key="6">
    <source>
        <dbReference type="ARBA" id="ARBA00034754"/>
    </source>
</evidence>
<keyword evidence="4" id="KW-0235">DNA replication</keyword>
<dbReference type="InterPro" id="IPR005790">
    <property type="entry name" value="DNA_polIII_delta"/>
</dbReference>
<comment type="catalytic activity">
    <reaction evidence="7">
        <text>DNA(n) + a 2'-deoxyribonucleoside 5'-triphosphate = DNA(n+1) + diphosphate</text>
        <dbReference type="Rhea" id="RHEA:22508"/>
        <dbReference type="Rhea" id="RHEA-COMP:17339"/>
        <dbReference type="Rhea" id="RHEA-COMP:17340"/>
        <dbReference type="ChEBI" id="CHEBI:33019"/>
        <dbReference type="ChEBI" id="CHEBI:61560"/>
        <dbReference type="ChEBI" id="CHEBI:173112"/>
        <dbReference type="EC" id="2.7.7.7"/>
    </reaction>
</comment>
<dbReference type="InterPro" id="IPR008921">
    <property type="entry name" value="DNA_pol3_clamp-load_cplx_C"/>
</dbReference>
<accession>A0A1P8MY16</accession>
<dbReference type="Gene3D" id="3.40.50.300">
    <property type="entry name" value="P-loop containing nucleotide triphosphate hydrolases"/>
    <property type="match status" value="1"/>
</dbReference>
<protein>
    <recommendedName>
        <fullName evidence="1">DNA-directed DNA polymerase</fullName>
        <ecNumber evidence="1">2.7.7.7</ecNumber>
    </recommendedName>
</protein>
<gene>
    <name evidence="8" type="ORF">BWR18_15765</name>
</gene>
<comment type="similarity">
    <text evidence="6">Belongs to the DNA polymerase HolA subunit family.</text>
</comment>
<evidence type="ECO:0000313" key="8">
    <source>
        <dbReference type="EMBL" id="APX12976.1"/>
    </source>
</evidence>
<keyword evidence="5" id="KW-0239">DNA-directed DNA polymerase</keyword>
<dbReference type="EMBL" id="CP019312">
    <property type="protein sequence ID" value="APX12976.1"/>
    <property type="molecule type" value="Genomic_DNA"/>
</dbReference>
<keyword evidence="3" id="KW-0548">Nucleotidyltransferase</keyword>
<dbReference type="GO" id="GO:0003887">
    <property type="term" value="F:DNA-directed DNA polymerase activity"/>
    <property type="evidence" value="ECO:0007669"/>
    <property type="project" value="UniProtKB-KW"/>
</dbReference>
<dbReference type="EC" id="2.7.7.7" evidence="1"/>
<dbReference type="GO" id="GO:0006261">
    <property type="term" value="P:DNA-templated DNA replication"/>
    <property type="evidence" value="ECO:0007669"/>
    <property type="project" value="TreeGrafter"/>
</dbReference>
<evidence type="ECO:0000256" key="1">
    <source>
        <dbReference type="ARBA" id="ARBA00012417"/>
    </source>
</evidence>
<keyword evidence="9" id="KW-1185">Reference proteome</keyword>
<evidence type="ECO:0000256" key="7">
    <source>
        <dbReference type="ARBA" id="ARBA00049244"/>
    </source>
</evidence>
<evidence type="ECO:0000256" key="4">
    <source>
        <dbReference type="ARBA" id="ARBA00022705"/>
    </source>
</evidence>
<dbReference type="PANTHER" id="PTHR34388:SF1">
    <property type="entry name" value="DNA POLYMERASE III SUBUNIT DELTA"/>
    <property type="match status" value="1"/>
</dbReference>
<evidence type="ECO:0000313" key="9">
    <source>
        <dbReference type="Proteomes" id="UP000186336"/>
    </source>
</evidence>
<dbReference type="GO" id="GO:0009360">
    <property type="term" value="C:DNA polymerase III complex"/>
    <property type="evidence" value="ECO:0007669"/>
    <property type="project" value="TreeGrafter"/>
</dbReference>
<dbReference type="Gene3D" id="1.20.272.10">
    <property type="match status" value="1"/>
</dbReference>
<proteinExistence type="inferred from homology"/>
<dbReference type="KEGG" id="tom:BWR18_15765"/>
<dbReference type="PANTHER" id="PTHR34388">
    <property type="entry name" value="DNA POLYMERASE III SUBUNIT DELTA"/>
    <property type="match status" value="1"/>
</dbReference>
<reference evidence="8 9" key="1">
    <citation type="submission" date="2017-01" db="EMBL/GenBank/DDBJ databases">
        <title>Complete genome of Tateyamaria omphalii DOK1-4 isolated from seawater in Dokdo.</title>
        <authorList>
            <person name="Kim J.H."/>
            <person name="Chi W.-J."/>
        </authorList>
    </citation>
    <scope>NUCLEOTIDE SEQUENCE [LARGE SCALE GENOMIC DNA]</scope>
    <source>
        <strain evidence="8 9">DOK1-4</strain>
    </source>
</reference>
<evidence type="ECO:0000256" key="3">
    <source>
        <dbReference type="ARBA" id="ARBA00022695"/>
    </source>
</evidence>
<evidence type="ECO:0000256" key="5">
    <source>
        <dbReference type="ARBA" id="ARBA00022932"/>
    </source>
</evidence>